<reference evidence="1 2" key="1">
    <citation type="journal article" date="2003" name="PLoS Biol.">
        <title>The genome sequence of Caenorhabditis briggsae: a platform for comparative genomics.</title>
        <authorList>
            <person name="Stein L.D."/>
            <person name="Bao Z."/>
            <person name="Blasiar D."/>
            <person name="Blumenthal T."/>
            <person name="Brent M.R."/>
            <person name="Chen N."/>
            <person name="Chinwalla A."/>
            <person name="Clarke L."/>
            <person name="Clee C."/>
            <person name="Coghlan A."/>
            <person name="Coulson A."/>
            <person name="D'Eustachio P."/>
            <person name="Fitch D.H."/>
            <person name="Fulton L.A."/>
            <person name="Fulton R.E."/>
            <person name="Griffiths-Jones S."/>
            <person name="Harris T.W."/>
            <person name="Hillier L.W."/>
            <person name="Kamath R."/>
            <person name="Kuwabara P.E."/>
            <person name="Mardis E.R."/>
            <person name="Marra M.A."/>
            <person name="Miner T.L."/>
            <person name="Minx P."/>
            <person name="Mullikin J.C."/>
            <person name="Plumb R.W."/>
            <person name="Rogers J."/>
            <person name="Schein J.E."/>
            <person name="Sohrmann M."/>
            <person name="Spieth J."/>
            <person name="Stajich J.E."/>
            <person name="Wei C."/>
            <person name="Willey D."/>
            <person name="Wilson R.K."/>
            <person name="Durbin R."/>
            <person name="Waterston R.H."/>
        </authorList>
    </citation>
    <scope>NUCLEOTIDE SEQUENCE [LARGE SCALE GENOMIC DNA]</scope>
    <source>
        <strain evidence="1 2">AF16</strain>
    </source>
</reference>
<sequence length="108" mass="12820">GNFHNYVCSVNGTSPDPRYKRFINFSKKLRNCGIQVTMAQMFMFQKDENSFLDYNKERSPYFKFSEICITDWEKFWKKLLQFSCSLAGYSSSHLAFYSHDLARKVLKI</sequence>
<dbReference type="KEGG" id="cbr:CBG_25076"/>
<dbReference type="CTD" id="8590700"/>
<dbReference type="HOGENOM" id="CLU_2203484_0_0_1"/>
<gene>
    <name evidence="1 3" type="ORF">CBG25076</name>
    <name evidence="1" type="ORF">CBG_25076</name>
</gene>
<feature type="non-terminal residue" evidence="1">
    <location>
        <position position="108"/>
    </location>
</feature>
<evidence type="ECO:0000313" key="3">
    <source>
        <dbReference type="WormBase" id="CBG25076"/>
    </source>
</evidence>
<evidence type="ECO:0000313" key="2">
    <source>
        <dbReference type="Proteomes" id="UP000008549"/>
    </source>
</evidence>
<dbReference type="Proteomes" id="UP000008549">
    <property type="component" value="Unassembled WGS sequence"/>
</dbReference>
<proteinExistence type="predicted"/>
<dbReference type="EMBL" id="HE601346">
    <property type="protein sequence ID" value="CAP21523.1"/>
    <property type="molecule type" value="Genomic_DNA"/>
</dbReference>
<name>A8WM22_CAEBR</name>
<dbReference type="AlphaFoldDB" id="A8WM22"/>
<evidence type="ECO:0000313" key="1">
    <source>
        <dbReference type="EMBL" id="CAP21523.1"/>
    </source>
</evidence>
<protein>
    <submittedName>
        <fullName evidence="1">Protein CBG25076</fullName>
    </submittedName>
</protein>
<accession>A8WM22</accession>
<keyword evidence="2" id="KW-1185">Reference proteome</keyword>
<dbReference type="WormBase" id="CBG25076">
    <property type="protein sequence ID" value="CBP48649"/>
    <property type="gene ID" value="WBGene00043026"/>
</dbReference>
<dbReference type="GeneID" id="8590700"/>
<feature type="non-terminal residue" evidence="1">
    <location>
        <position position="1"/>
    </location>
</feature>
<dbReference type="RefSeq" id="XP_002648692.1">
    <property type="nucleotide sequence ID" value="XM_002648646.1"/>
</dbReference>
<organism evidence="1 2">
    <name type="scientific">Caenorhabditis briggsae</name>
    <dbReference type="NCBI Taxonomy" id="6238"/>
    <lineage>
        <taxon>Eukaryota</taxon>
        <taxon>Metazoa</taxon>
        <taxon>Ecdysozoa</taxon>
        <taxon>Nematoda</taxon>
        <taxon>Chromadorea</taxon>
        <taxon>Rhabditida</taxon>
        <taxon>Rhabditina</taxon>
        <taxon>Rhabditomorpha</taxon>
        <taxon>Rhabditoidea</taxon>
        <taxon>Rhabditidae</taxon>
        <taxon>Peloderinae</taxon>
        <taxon>Caenorhabditis</taxon>
    </lineage>
</organism>
<reference evidence="1 2" key="2">
    <citation type="journal article" date="2011" name="PLoS Genet.">
        <title>Caenorhabditis briggsae recombinant inbred line genotypes reveal inter-strain incompatibility and the evolution of recombination.</title>
        <authorList>
            <person name="Ross J.A."/>
            <person name="Koboldt D.C."/>
            <person name="Staisch J.E."/>
            <person name="Chamberlin H.M."/>
            <person name="Gupta B.P."/>
            <person name="Miller R.D."/>
            <person name="Baird S.E."/>
            <person name="Haag E.S."/>
        </authorList>
    </citation>
    <scope>NUCLEOTIDE SEQUENCE [LARGE SCALE GENOMIC DNA]</scope>
    <source>
        <strain evidence="1 2">AF16</strain>
    </source>
</reference>